<keyword evidence="2" id="KW-1133">Transmembrane helix</keyword>
<evidence type="ECO:0000256" key="2">
    <source>
        <dbReference type="SAM" id="Phobius"/>
    </source>
</evidence>
<evidence type="ECO:0000313" key="4">
    <source>
        <dbReference type="Proteomes" id="UP001595075"/>
    </source>
</evidence>
<keyword evidence="2" id="KW-0812">Transmembrane</keyword>
<dbReference type="EMBL" id="JAZHXI010000017">
    <property type="protein sequence ID" value="KAL2062430.1"/>
    <property type="molecule type" value="Genomic_DNA"/>
</dbReference>
<keyword evidence="2" id="KW-0472">Membrane</keyword>
<keyword evidence="4" id="KW-1185">Reference proteome</keyword>
<accession>A0ABR4BXP7</accession>
<feature type="compositionally biased region" description="Low complexity" evidence="1">
    <location>
        <begin position="153"/>
        <end position="165"/>
    </location>
</feature>
<name>A0ABR4BXP7_9HELO</name>
<feature type="transmembrane region" description="Helical" evidence="2">
    <location>
        <begin position="20"/>
        <end position="41"/>
    </location>
</feature>
<feature type="region of interest" description="Disordered" evidence="1">
    <location>
        <begin position="146"/>
        <end position="165"/>
    </location>
</feature>
<dbReference type="Proteomes" id="UP001595075">
    <property type="component" value="Unassembled WGS sequence"/>
</dbReference>
<sequence length="165" mass="18541">MSTATPTVTPPTDTRGNSNFAFLNISFAIFLLLLALAGVSLRRTPAERARQQKANDREQASNPISHDQTTRTRKRSQRDVRSPILDLNVIGSLRRDAGFEWDHVYFVPCFMSQALSTEMVTIQHTSTNKPEKGRYCRINEHSTCMKQGEPEEAASQSAQQESIDN</sequence>
<comment type="caution">
    <text evidence="3">The sequence shown here is derived from an EMBL/GenBank/DDBJ whole genome shotgun (WGS) entry which is preliminary data.</text>
</comment>
<proteinExistence type="predicted"/>
<feature type="region of interest" description="Disordered" evidence="1">
    <location>
        <begin position="47"/>
        <end position="79"/>
    </location>
</feature>
<evidence type="ECO:0000256" key="1">
    <source>
        <dbReference type="SAM" id="MobiDB-lite"/>
    </source>
</evidence>
<organism evidence="3 4">
    <name type="scientific">Oculimacula yallundae</name>
    <dbReference type="NCBI Taxonomy" id="86028"/>
    <lineage>
        <taxon>Eukaryota</taxon>
        <taxon>Fungi</taxon>
        <taxon>Dikarya</taxon>
        <taxon>Ascomycota</taxon>
        <taxon>Pezizomycotina</taxon>
        <taxon>Leotiomycetes</taxon>
        <taxon>Helotiales</taxon>
        <taxon>Ploettnerulaceae</taxon>
        <taxon>Oculimacula</taxon>
    </lineage>
</organism>
<gene>
    <name evidence="3" type="ORF">VTL71DRAFT_6696</name>
</gene>
<protein>
    <submittedName>
        <fullName evidence="3">Uncharacterized protein</fullName>
    </submittedName>
</protein>
<reference evidence="3 4" key="1">
    <citation type="journal article" date="2024" name="Commun. Biol.">
        <title>Comparative genomic analysis of thermophilic fungi reveals convergent evolutionary adaptations and gene losses.</title>
        <authorList>
            <person name="Steindorff A.S."/>
            <person name="Aguilar-Pontes M.V."/>
            <person name="Robinson A.J."/>
            <person name="Andreopoulos B."/>
            <person name="LaButti K."/>
            <person name="Kuo A."/>
            <person name="Mondo S."/>
            <person name="Riley R."/>
            <person name="Otillar R."/>
            <person name="Haridas S."/>
            <person name="Lipzen A."/>
            <person name="Grimwood J."/>
            <person name="Schmutz J."/>
            <person name="Clum A."/>
            <person name="Reid I.D."/>
            <person name="Moisan M.C."/>
            <person name="Butler G."/>
            <person name="Nguyen T.T.M."/>
            <person name="Dewar K."/>
            <person name="Conant G."/>
            <person name="Drula E."/>
            <person name="Henrissat B."/>
            <person name="Hansel C."/>
            <person name="Singer S."/>
            <person name="Hutchinson M.I."/>
            <person name="de Vries R.P."/>
            <person name="Natvig D.O."/>
            <person name="Powell A.J."/>
            <person name="Tsang A."/>
            <person name="Grigoriev I.V."/>
        </authorList>
    </citation>
    <scope>NUCLEOTIDE SEQUENCE [LARGE SCALE GENOMIC DNA]</scope>
    <source>
        <strain evidence="3 4">CBS 494.80</strain>
    </source>
</reference>
<feature type="compositionally biased region" description="Basic and acidic residues" evidence="1">
    <location>
        <begin position="47"/>
        <end position="59"/>
    </location>
</feature>
<evidence type="ECO:0000313" key="3">
    <source>
        <dbReference type="EMBL" id="KAL2062430.1"/>
    </source>
</evidence>